<keyword evidence="4" id="KW-1185">Reference proteome</keyword>
<accession>A0AAE6ZH30</accession>
<proteinExistence type="predicted"/>
<dbReference type="NCBIfam" id="NF038153">
    <property type="entry name" value="lant_leader_L1a"/>
    <property type="match status" value="1"/>
</dbReference>
<reference evidence="1 4" key="2">
    <citation type="submission" date="2020-09" db="EMBL/GenBank/DDBJ databases">
        <authorList>
            <person name="Kittiwongwattana C."/>
        </authorList>
    </citation>
    <scope>NUCLEOTIDE SEQUENCE</scope>
    <source>
        <strain evidence="2 4">1303</strain>
        <strain evidence="1">1310</strain>
    </source>
</reference>
<evidence type="ECO:0000313" key="4">
    <source>
        <dbReference type="Proteomes" id="UP000503144"/>
    </source>
</evidence>
<protein>
    <submittedName>
        <fullName evidence="1">Class I lanthipeptide</fullName>
    </submittedName>
</protein>
<dbReference type="Proteomes" id="UP000503144">
    <property type="component" value="Chromosome"/>
</dbReference>
<gene>
    <name evidence="2" type="ORF">HF324_10670</name>
    <name evidence="1" type="ORF">HF329_11035</name>
</gene>
<dbReference type="AlphaFoldDB" id="A0AAE6ZH30"/>
<sequence>MKKKKVAIERKLALNKAAIATLNADQQKKIAGGAMFITRPIECESFVETCVTVQIPTGPCQICNIL</sequence>
<dbReference type="EMBL" id="CP051204">
    <property type="protein sequence ID" value="QJB38305.1"/>
    <property type="molecule type" value="Genomic_DNA"/>
</dbReference>
<organism evidence="1 3">
    <name type="scientific">Chitinophaga oryzae</name>
    <dbReference type="NCBI Taxonomy" id="2725414"/>
    <lineage>
        <taxon>Bacteria</taxon>
        <taxon>Pseudomonadati</taxon>
        <taxon>Bacteroidota</taxon>
        <taxon>Chitinophagia</taxon>
        <taxon>Chitinophagales</taxon>
        <taxon>Chitinophagaceae</taxon>
        <taxon>Chitinophaga</taxon>
    </lineage>
</organism>
<dbReference type="InterPro" id="IPR058238">
    <property type="entry name" value="Lant_leader_dom"/>
</dbReference>
<dbReference type="Proteomes" id="UP000502421">
    <property type="component" value="Chromosome"/>
</dbReference>
<evidence type="ECO:0000313" key="1">
    <source>
        <dbReference type="EMBL" id="QJB31827.1"/>
    </source>
</evidence>
<dbReference type="EMBL" id="CP051205">
    <property type="protein sequence ID" value="QJB31827.1"/>
    <property type="molecule type" value="Genomic_DNA"/>
</dbReference>
<reference evidence="3 4" key="1">
    <citation type="submission" date="2020-04" db="EMBL/GenBank/DDBJ databases">
        <authorList>
            <person name="Kittiwongwattana C."/>
        </authorList>
    </citation>
    <scope>NUCLEOTIDE SEQUENCE [LARGE SCALE GENOMIC DNA]</scope>
    <source>
        <strain evidence="4">1303</strain>
        <strain evidence="3">1310</strain>
    </source>
</reference>
<name>A0AAE6ZH30_9BACT</name>
<dbReference type="KEGG" id="coy:HF329_11035"/>
<evidence type="ECO:0000313" key="2">
    <source>
        <dbReference type="EMBL" id="QJB38305.1"/>
    </source>
</evidence>
<dbReference type="RefSeq" id="WP_168804084.1">
    <property type="nucleotide sequence ID" value="NZ_CP051204.2"/>
</dbReference>
<evidence type="ECO:0000313" key="3">
    <source>
        <dbReference type="Proteomes" id="UP000502421"/>
    </source>
</evidence>